<evidence type="ECO:0000259" key="8">
    <source>
        <dbReference type="Pfam" id="PF04116"/>
    </source>
</evidence>
<dbReference type="AlphaFoldDB" id="A0A951PRC9"/>
<evidence type="ECO:0000313" key="9">
    <source>
        <dbReference type="EMBL" id="MBW4548497.1"/>
    </source>
</evidence>
<feature type="transmembrane region" description="Helical" evidence="7">
    <location>
        <begin position="73"/>
        <end position="90"/>
    </location>
</feature>
<comment type="subcellular location">
    <subcellularLocation>
        <location evidence="1">Endomembrane system</location>
        <topology evidence="1">Multi-pass membrane protein</topology>
    </subcellularLocation>
</comment>
<keyword evidence="3 7" id="KW-1133">Transmembrane helix</keyword>
<dbReference type="EMBL" id="JAHHIF010000063">
    <property type="protein sequence ID" value="MBW4548497.1"/>
    <property type="molecule type" value="Genomic_DNA"/>
</dbReference>
<evidence type="ECO:0000256" key="3">
    <source>
        <dbReference type="ARBA" id="ARBA00022989"/>
    </source>
</evidence>
<keyword evidence="6 7" id="KW-0472">Membrane</keyword>
<dbReference type="InterPro" id="IPR051689">
    <property type="entry name" value="Sterol_desaturase/TMEM195"/>
</dbReference>
<dbReference type="PANTHER" id="PTHR21624">
    <property type="entry name" value="STEROL DESATURASE-RELATED PROTEIN"/>
    <property type="match status" value="1"/>
</dbReference>
<evidence type="ECO:0000256" key="1">
    <source>
        <dbReference type="ARBA" id="ARBA00004127"/>
    </source>
</evidence>
<gene>
    <name evidence="9" type="ORF">KME25_29280</name>
</gene>
<evidence type="ECO:0000256" key="4">
    <source>
        <dbReference type="ARBA" id="ARBA00023002"/>
    </source>
</evidence>
<evidence type="ECO:0000256" key="6">
    <source>
        <dbReference type="ARBA" id="ARBA00023136"/>
    </source>
</evidence>
<dbReference type="GO" id="GO:0012505">
    <property type="term" value="C:endomembrane system"/>
    <property type="evidence" value="ECO:0007669"/>
    <property type="project" value="UniProtKB-SubCell"/>
</dbReference>
<dbReference type="GO" id="GO:0005506">
    <property type="term" value="F:iron ion binding"/>
    <property type="evidence" value="ECO:0007669"/>
    <property type="project" value="InterPro"/>
</dbReference>
<keyword evidence="5" id="KW-0443">Lipid metabolism</keyword>
<feature type="transmembrane region" description="Helical" evidence="7">
    <location>
        <begin position="139"/>
        <end position="164"/>
    </location>
</feature>
<accession>A0A951PRC9</accession>
<feature type="domain" description="Fatty acid hydroxylase" evidence="8">
    <location>
        <begin position="82"/>
        <end position="217"/>
    </location>
</feature>
<reference evidence="9" key="1">
    <citation type="submission" date="2021-05" db="EMBL/GenBank/DDBJ databases">
        <authorList>
            <person name="Pietrasiak N."/>
            <person name="Ward R."/>
            <person name="Stajich J.E."/>
            <person name="Kurbessoian T."/>
        </authorList>
    </citation>
    <scope>NUCLEOTIDE SEQUENCE</scope>
    <source>
        <strain evidence="9">CPER-KK1</strain>
    </source>
</reference>
<evidence type="ECO:0000256" key="2">
    <source>
        <dbReference type="ARBA" id="ARBA00022692"/>
    </source>
</evidence>
<name>A0A951PRC9_9CYAN</name>
<dbReference type="GO" id="GO:0006643">
    <property type="term" value="P:membrane lipid metabolic process"/>
    <property type="evidence" value="ECO:0007669"/>
    <property type="project" value="TreeGrafter"/>
</dbReference>
<feature type="transmembrane region" description="Helical" evidence="7">
    <location>
        <begin position="6"/>
        <end position="27"/>
    </location>
</feature>
<dbReference type="GO" id="GO:0050479">
    <property type="term" value="F:glyceryl-ether monooxygenase activity"/>
    <property type="evidence" value="ECO:0007669"/>
    <property type="project" value="TreeGrafter"/>
</dbReference>
<dbReference type="GO" id="GO:0008610">
    <property type="term" value="P:lipid biosynthetic process"/>
    <property type="evidence" value="ECO:0007669"/>
    <property type="project" value="InterPro"/>
</dbReference>
<dbReference type="Proteomes" id="UP000753908">
    <property type="component" value="Unassembled WGS sequence"/>
</dbReference>
<evidence type="ECO:0000256" key="7">
    <source>
        <dbReference type="SAM" id="Phobius"/>
    </source>
</evidence>
<comment type="caution">
    <text evidence="9">The sequence shown here is derived from an EMBL/GenBank/DDBJ whole genome shotgun (WGS) entry which is preliminary data.</text>
</comment>
<dbReference type="GO" id="GO:0016020">
    <property type="term" value="C:membrane"/>
    <property type="evidence" value="ECO:0007669"/>
    <property type="project" value="GOC"/>
</dbReference>
<dbReference type="Pfam" id="PF04116">
    <property type="entry name" value="FA_hydroxylase"/>
    <property type="match status" value="1"/>
</dbReference>
<keyword evidence="2 7" id="KW-0812">Transmembrane</keyword>
<reference evidence="9" key="2">
    <citation type="journal article" date="2022" name="Microbiol. Resour. Announc.">
        <title>Metagenome Sequencing to Explore Phylogenomics of Terrestrial Cyanobacteria.</title>
        <authorList>
            <person name="Ward R.D."/>
            <person name="Stajich J.E."/>
            <person name="Johansen J.R."/>
            <person name="Huntemann M."/>
            <person name="Clum A."/>
            <person name="Foster B."/>
            <person name="Foster B."/>
            <person name="Roux S."/>
            <person name="Palaniappan K."/>
            <person name="Varghese N."/>
            <person name="Mukherjee S."/>
            <person name="Reddy T.B.K."/>
            <person name="Daum C."/>
            <person name="Copeland A."/>
            <person name="Chen I.A."/>
            <person name="Ivanova N.N."/>
            <person name="Kyrpides N.C."/>
            <person name="Shapiro N."/>
            <person name="Eloe-Fadrosh E.A."/>
            <person name="Pietrasiak N."/>
        </authorList>
    </citation>
    <scope>NUCLEOTIDE SEQUENCE</scope>
    <source>
        <strain evidence="9">CPER-KK1</strain>
    </source>
</reference>
<dbReference type="PANTHER" id="PTHR21624:SF1">
    <property type="entry name" value="ALKYLGLYCEROL MONOOXYGENASE"/>
    <property type="match status" value="1"/>
</dbReference>
<evidence type="ECO:0000313" key="10">
    <source>
        <dbReference type="Proteomes" id="UP000753908"/>
    </source>
</evidence>
<proteinExistence type="predicted"/>
<keyword evidence="4" id="KW-0560">Oxidoreductase</keyword>
<dbReference type="InterPro" id="IPR006694">
    <property type="entry name" value="Fatty_acid_hydroxylase"/>
</dbReference>
<evidence type="ECO:0000256" key="5">
    <source>
        <dbReference type="ARBA" id="ARBA00023098"/>
    </source>
</evidence>
<protein>
    <submittedName>
        <fullName evidence="9">Sterol desaturase family protein</fullName>
    </submittedName>
</protein>
<organism evidence="9 10">
    <name type="scientific">Symplocastrum torsivum CPER-KK1</name>
    <dbReference type="NCBI Taxonomy" id="450513"/>
    <lineage>
        <taxon>Bacteria</taxon>
        <taxon>Bacillati</taxon>
        <taxon>Cyanobacteriota</taxon>
        <taxon>Cyanophyceae</taxon>
        <taxon>Oscillatoriophycideae</taxon>
        <taxon>Oscillatoriales</taxon>
        <taxon>Microcoleaceae</taxon>
        <taxon>Symplocastrum</taxon>
    </lineage>
</organism>
<sequence>MNSAFPTILGCLVLFSVLENLFPFFTFKQSWTSRISTNFAIGLLNAAITYLVFAALSKWVFPPIHWSGLFHGIQPHWLVGIISFLLLDIYRYGWHVLMHMSSLGWRFHRVHHTERTMNISTAYRFHFLEVICSNFPRVFLIWLFGINPVCVFIYDVAFAAIQVFQHSNWAVPLNVDKVLTYFIITPNFHRVHHSQIVKETNSNYGSVLSVWDRLFGTFRYIRHPQTIKIGLSEEPRQLNLLDLLTLPF</sequence>
<feature type="transmembrane region" description="Helical" evidence="7">
    <location>
        <begin position="39"/>
        <end position="61"/>
    </location>
</feature>